<name>A0A0V1BAV3_TRIPS</name>
<protein>
    <submittedName>
        <fullName evidence="1">Uncharacterized protein</fullName>
    </submittedName>
</protein>
<feature type="non-terminal residue" evidence="1">
    <location>
        <position position="65"/>
    </location>
</feature>
<dbReference type="AlphaFoldDB" id="A0A0V1BAV3"/>
<gene>
    <name evidence="1" type="ORF">T4A_8228</name>
</gene>
<evidence type="ECO:0000313" key="2">
    <source>
        <dbReference type="Proteomes" id="UP000054632"/>
    </source>
</evidence>
<reference evidence="1 2" key="1">
    <citation type="submission" date="2015-01" db="EMBL/GenBank/DDBJ databases">
        <title>Evolution of Trichinella species and genotypes.</title>
        <authorList>
            <person name="Korhonen P.K."/>
            <person name="Edoardo P."/>
            <person name="Giuseppe L.R."/>
            <person name="Gasser R.B."/>
        </authorList>
    </citation>
    <scope>NUCLEOTIDE SEQUENCE [LARGE SCALE GENOMIC DNA]</scope>
    <source>
        <strain evidence="1">ISS13</strain>
    </source>
</reference>
<feature type="non-terminal residue" evidence="1">
    <location>
        <position position="1"/>
    </location>
</feature>
<proteinExistence type="predicted"/>
<dbReference type="Proteomes" id="UP000054632">
    <property type="component" value="Unassembled WGS sequence"/>
</dbReference>
<dbReference type="EMBL" id="JYDR01005085">
    <property type="protein sequence ID" value="KRY34071.1"/>
    <property type="molecule type" value="Genomic_DNA"/>
</dbReference>
<accession>A0A0V1BAV3</accession>
<comment type="caution">
    <text evidence="1">The sequence shown here is derived from an EMBL/GenBank/DDBJ whole genome shotgun (WGS) entry which is preliminary data.</text>
</comment>
<organism evidence="1 2">
    <name type="scientific">Trichinella pseudospiralis</name>
    <name type="common">Parasitic roundworm</name>
    <dbReference type="NCBI Taxonomy" id="6337"/>
    <lineage>
        <taxon>Eukaryota</taxon>
        <taxon>Metazoa</taxon>
        <taxon>Ecdysozoa</taxon>
        <taxon>Nematoda</taxon>
        <taxon>Enoplea</taxon>
        <taxon>Dorylaimia</taxon>
        <taxon>Trichinellida</taxon>
        <taxon>Trichinellidae</taxon>
        <taxon>Trichinella</taxon>
    </lineage>
</organism>
<evidence type="ECO:0000313" key="1">
    <source>
        <dbReference type="EMBL" id="KRY34071.1"/>
    </source>
</evidence>
<sequence length="65" mass="7277">LRWRTCPLPPLPGLLRCKRLAFGELGSLCPDTILSTISSYTACKSTSVDCQVAETSRNFCWNWVN</sequence>